<dbReference type="RefSeq" id="WP_183832367.1">
    <property type="nucleotide sequence ID" value="NZ_JACHEU010000004.1"/>
</dbReference>
<feature type="signal peptide" evidence="1">
    <location>
        <begin position="1"/>
        <end position="26"/>
    </location>
</feature>
<dbReference type="PANTHER" id="PTHR30535">
    <property type="entry name" value="VITAMIN B12-BINDING PROTEIN"/>
    <property type="match status" value="1"/>
</dbReference>
<feature type="chain" id="PRO_5030552666" evidence="1">
    <location>
        <begin position="27"/>
        <end position="382"/>
    </location>
</feature>
<keyword evidence="4" id="KW-1185">Reference proteome</keyword>
<dbReference type="InterPro" id="IPR050902">
    <property type="entry name" value="ABC_Transporter_SBP"/>
</dbReference>
<sequence length="382" mass="39975">MSVRAGLHWLFAAALLVLASAPPATATATATATGISITDQAGRKVKLSEPARRIVLSEGSDMIGLALIDPQPVARVVAWNPARIDADTMASFRATAPAIDAIAVLKGTWAGGFPVERVIALEPDLVLLHPYYANDRSVVDKLEAAGIAVAIIDIAPQIRAADPLEGLRLLAQLTGNSERAAGFFAFYEAHVEKIRSRLAAAGPARRPRVLLEAHAGKGGCCASTGKSVGIGDLIEFAGGHNIGAEVIPGTIGELSAEYVLQADPDVYIGTGGAYLEASGGLVLGTGRAPEQALASLQAVVLRPVVRDLRAVAEGRAHGVWMPLNGALNIVVIDAFARWIHPDLFHDIDPASTLDEINRRFSALPIAGTYWISLDAGGQPPQQ</sequence>
<dbReference type="PANTHER" id="PTHR30535:SF34">
    <property type="entry name" value="MOLYBDATE-BINDING PROTEIN MOLA"/>
    <property type="match status" value="1"/>
</dbReference>
<dbReference type="SUPFAM" id="SSF53807">
    <property type="entry name" value="Helical backbone' metal receptor"/>
    <property type="match status" value="1"/>
</dbReference>
<dbReference type="AlphaFoldDB" id="A0A7W9VWZ5"/>
<feature type="domain" description="Fe/B12 periplasmic-binding" evidence="2">
    <location>
        <begin position="53"/>
        <end position="347"/>
    </location>
</feature>
<dbReference type="Pfam" id="PF01497">
    <property type="entry name" value="Peripla_BP_2"/>
    <property type="match status" value="1"/>
</dbReference>
<protein>
    <submittedName>
        <fullName evidence="3">Iron complex transport system substrate-binding protein</fullName>
    </submittedName>
</protein>
<proteinExistence type="predicted"/>
<keyword evidence="1" id="KW-0732">Signal</keyword>
<reference evidence="3 4" key="1">
    <citation type="submission" date="2020-08" db="EMBL/GenBank/DDBJ databases">
        <title>Genomic Encyclopedia of Type Strains, Phase IV (KMG-IV): sequencing the most valuable type-strain genomes for metagenomic binning, comparative biology and taxonomic classification.</title>
        <authorList>
            <person name="Goeker M."/>
        </authorList>
    </citation>
    <scope>NUCLEOTIDE SEQUENCE [LARGE SCALE GENOMIC DNA]</scope>
    <source>
        <strain evidence="3 4">DSM 11099</strain>
    </source>
</reference>
<evidence type="ECO:0000313" key="4">
    <source>
        <dbReference type="Proteomes" id="UP000533306"/>
    </source>
</evidence>
<dbReference type="Gene3D" id="3.40.50.1980">
    <property type="entry name" value="Nitrogenase molybdenum iron protein domain"/>
    <property type="match status" value="2"/>
</dbReference>
<comment type="caution">
    <text evidence="3">The sequence shown here is derived from an EMBL/GenBank/DDBJ whole genome shotgun (WGS) entry which is preliminary data.</text>
</comment>
<evidence type="ECO:0000256" key="1">
    <source>
        <dbReference type="SAM" id="SignalP"/>
    </source>
</evidence>
<organism evidence="3 4">
    <name type="scientific">Aquamicrobium lusatiense</name>
    <dbReference type="NCBI Taxonomy" id="89772"/>
    <lineage>
        <taxon>Bacteria</taxon>
        <taxon>Pseudomonadati</taxon>
        <taxon>Pseudomonadota</taxon>
        <taxon>Alphaproteobacteria</taxon>
        <taxon>Hyphomicrobiales</taxon>
        <taxon>Phyllobacteriaceae</taxon>
        <taxon>Aquamicrobium</taxon>
    </lineage>
</organism>
<name>A0A7W9VWZ5_9HYPH</name>
<dbReference type="EMBL" id="JACHEU010000004">
    <property type="protein sequence ID" value="MBB6014191.1"/>
    <property type="molecule type" value="Genomic_DNA"/>
</dbReference>
<evidence type="ECO:0000259" key="2">
    <source>
        <dbReference type="PROSITE" id="PS50983"/>
    </source>
</evidence>
<gene>
    <name evidence="3" type="ORF">HNR59_003585</name>
</gene>
<dbReference type="PROSITE" id="PS50983">
    <property type="entry name" value="FE_B12_PBP"/>
    <property type="match status" value="1"/>
</dbReference>
<evidence type="ECO:0000313" key="3">
    <source>
        <dbReference type="EMBL" id="MBB6014191.1"/>
    </source>
</evidence>
<dbReference type="Proteomes" id="UP000533306">
    <property type="component" value="Unassembled WGS sequence"/>
</dbReference>
<dbReference type="InterPro" id="IPR002491">
    <property type="entry name" value="ABC_transptr_periplasmic_BD"/>
</dbReference>
<accession>A0A7W9VWZ5</accession>